<dbReference type="Proteomes" id="UP001054889">
    <property type="component" value="Unassembled WGS sequence"/>
</dbReference>
<evidence type="ECO:0000256" key="1">
    <source>
        <dbReference type="SAM" id="MobiDB-lite"/>
    </source>
</evidence>
<proteinExistence type="predicted"/>
<reference evidence="2" key="1">
    <citation type="journal article" date="2018" name="DNA Res.">
        <title>Multiple hybrid de novo genome assembly of finger millet, an orphan allotetraploid crop.</title>
        <authorList>
            <person name="Hatakeyama M."/>
            <person name="Aluri S."/>
            <person name="Balachadran M.T."/>
            <person name="Sivarajan S.R."/>
            <person name="Patrignani A."/>
            <person name="Gruter S."/>
            <person name="Poveda L."/>
            <person name="Shimizu-Inatsugi R."/>
            <person name="Baeten J."/>
            <person name="Francoijs K.J."/>
            <person name="Nataraja K.N."/>
            <person name="Reddy Y.A.N."/>
            <person name="Phadnis S."/>
            <person name="Ravikumar R.L."/>
            <person name="Schlapbach R."/>
            <person name="Sreeman S.M."/>
            <person name="Shimizu K.K."/>
        </authorList>
    </citation>
    <scope>NUCLEOTIDE SEQUENCE</scope>
</reference>
<feature type="region of interest" description="Disordered" evidence="1">
    <location>
        <begin position="1"/>
        <end position="31"/>
    </location>
</feature>
<evidence type="ECO:0000313" key="3">
    <source>
        <dbReference type="Proteomes" id="UP001054889"/>
    </source>
</evidence>
<dbReference type="AlphaFoldDB" id="A0AAV5DH57"/>
<name>A0AAV5DH57_ELECO</name>
<organism evidence="2 3">
    <name type="scientific">Eleusine coracana subsp. coracana</name>
    <dbReference type="NCBI Taxonomy" id="191504"/>
    <lineage>
        <taxon>Eukaryota</taxon>
        <taxon>Viridiplantae</taxon>
        <taxon>Streptophyta</taxon>
        <taxon>Embryophyta</taxon>
        <taxon>Tracheophyta</taxon>
        <taxon>Spermatophyta</taxon>
        <taxon>Magnoliopsida</taxon>
        <taxon>Liliopsida</taxon>
        <taxon>Poales</taxon>
        <taxon>Poaceae</taxon>
        <taxon>PACMAD clade</taxon>
        <taxon>Chloridoideae</taxon>
        <taxon>Cynodonteae</taxon>
        <taxon>Eleusininae</taxon>
        <taxon>Eleusine</taxon>
    </lineage>
</organism>
<protein>
    <submittedName>
        <fullName evidence="2">Uncharacterized protein</fullName>
    </submittedName>
</protein>
<reference evidence="2" key="2">
    <citation type="submission" date="2021-12" db="EMBL/GenBank/DDBJ databases">
        <title>Resequencing data analysis of finger millet.</title>
        <authorList>
            <person name="Hatakeyama M."/>
            <person name="Aluri S."/>
            <person name="Balachadran M.T."/>
            <person name="Sivarajan S.R."/>
            <person name="Poveda L."/>
            <person name="Shimizu-Inatsugi R."/>
            <person name="Schlapbach R."/>
            <person name="Sreeman S.M."/>
            <person name="Shimizu K.K."/>
        </authorList>
    </citation>
    <scope>NUCLEOTIDE SEQUENCE</scope>
</reference>
<accession>A0AAV5DH57</accession>
<dbReference type="EMBL" id="BQKI01000015">
    <property type="protein sequence ID" value="GJN09250.1"/>
    <property type="molecule type" value="Genomic_DNA"/>
</dbReference>
<comment type="caution">
    <text evidence="2">The sequence shown here is derived from an EMBL/GenBank/DDBJ whole genome shotgun (WGS) entry which is preliminary data.</text>
</comment>
<evidence type="ECO:0000313" key="2">
    <source>
        <dbReference type="EMBL" id="GJN09250.1"/>
    </source>
</evidence>
<gene>
    <name evidence="2" type="primary">ga27239</name>
    <name evidence="2" type="ORF">PR202_ga27239</name>
</gene>
<sequence length="80" mass="8832">MRRKTARDKDEKGAAGRRGRAGTPSPFPPRGGHVRAVFFSTALHLLLYCAYADGDGRRLRVRARPLSNGPRRAAKPIHIV</sequence>
<keyword evidence="3" id="KW-1185">Reference proteome</keyword>